<dbReference type="PROSITE" id="PS50076">
    <property type="entry name" value="DNAJ_2"/>
    <property type="match status" value="1"/>
</dbReference>
<feature type="compositionally biased region" description="Gly residues" evidence="2">
    <location>
        <begin position="111"/>
        <end position="127"/>
    </location>
</feature>
<evidence type="ECO:0000313" key="3">
    <source>
        <dbReference type="EMBL" id="EMS61586.1"/>
    </source>
</evidence>
<dbReference type="EMBL" id="KD094110">
    <property type="protein sequence ID" value="EMS61586.1"/>
    <property type="molecule type" value="Genomic_DNA"/>
</dbReference>
<dbReference type="Gene3D" id="1.10.287.110">
    <property type="entry name" value="DnaJ domain"/>
    <property type="match status" value="1"/>
</dbReference>
<dbReference type="SUPFAM" id="SSF46565">
    <property type="entry name" value="Chaperone J-domain"/>
    <property type="match status" value="1"/>
</dbReference>
<dbReference type="PANTHER" id="PTHR24078:SF218">
    <property type="entry name" value="OS08G0374400 PROTEIN"/>
    <property type="match status" value="1"/>
</dbReference>
<dbReference type="GO" id="GO:0051082">
    <property type="term" value="F:unfolded protein binding"/>
    <property type="evidence" value="ECO:0007669"/>
    <property type="project" value="InterPro"/>
</dbReference>
<dbReference type="SUPFAM" id="SSF49493">
    <property type="entry name" value="HSP40/DnaJ peptide-binding domain"/>
    <property type="match status" value="1"/>
</dbReference>
<organism evidence="3">
    <name type="scientific">Triticum urartu</name>
    <name type="common">Red wild einkorn</name>
    <name type="synonym">Crithodium urartu</name>
    <dbReference type="NCBI Taxonomy" id="4572"/>
    <lineage>
        <taxon>Eukaryota</taxon>
        <taxon>Viridiplantae</taxon>
        <taxon>Streptophyta</taxon>
        <taxon>Embryophyta</taxon>
        <taxon>Tracheophyta</taxon>
        <taxon>Spermatophyta</taxon>
        <taxon>Magnoliopsida</taxon>
        <taxon>Liliopsida</taxon>
        <taxon>Poales</taxon>
        <taxon>Poaceae</taxon>
        <taxon>BOP clade</taxon>
        <taxon>Pooideae</taxon>
        <taxon>Triticodae</taxon>
        <taxon>Triticeae</taxon>
        <taxon>Triticinae</taxon>
        <taxon>Triticum</taxon>
    </lineage>
</organism>
<protein>
    <submittedName>
        <fullName evidence="3">DnaJ homolog subfamily B member 1</fullName>
    </submittedName>
</protein>
<dbReference type="InterPro" id="IPR002939">
    <property type="entry name" value="DnaJ_C"/>
</dbReference>
<dbReference type="SMART" id="SM00271">
    <property type="entry name" value="DnaJ"/>
    <property type="match status" value="1"/>
</dbReference>
<feature type="region of interest" description="Disordered" evidence="2">
    <location>
        <begin position="107"/>
        <end position="134"/>
    </location>
</feature>
<accession>M7ZPN0</accession>
<dbReference type="STRING" id="4572.M7ZPN0"/>
<dbReference type="PANTHER" id="PTHR24078">
    <property type="entry name" value="DNAJ HOMOLOG SUBFAMILY C MEMBER"/>
    <property type="match status" value="1"/>
</dbReference>
<dbReference type="InterPro" id="IPR008971">
    <property type="entry name" value="HSP40/DnaJ_pept-bd"/>
</dbReference>
<feature type="compositionally biased region" description="Basic and acidic residues" evidence="2">
    <location>
        <begin position="449"/>
        <end position="459"/>
    </location>
</feature>
<dbReference type="PROSITE" id="PS00636">
    <property type="entry name" value="DNAJ_1"/>
    <property type="match status" value="1"/>
</dbReference>
<dbReference type="CDD" id="cd10747">
    <property type="entry name" value="DnaJ_C"/>
    <property type="match status" value="1"/>
</dbReference>
<dbReference type="InterPro" id="IPR018253">
    <property type="entry name" value="DnaJ_domain_CS"/>
</dbReference>
<dbReference type="CDD" id="cd06257">
    <property type="entry name" value="DnaJ"/>
    <property type="match status" value="1"/>
</dbReference>
<dbReference type="AlphaFoldDB" id="M7ZPN0"/>
<dbReference type="GO" id="GO:0005783">
    <property type="term" value="C:endoplasmic reticulum"/>
    <property type="evidence" value="ECO:0007669"/>
    <property type="project" value="UniProtKB-ARBA"/>
</dbReference>
<evidence type="ECO:0000256" key="2">
    <source>
        <dbReference type="SAM" id="MobiDB-lite"/>
    </source>
</evidence>
<feature type="region of interest" description="Disordered" evidence="2">
    <location>
        <begin position="421"/>
        <end position="486"/>
    </location>
</feature>
<reference evidence="3" key="1">
    <citation type="journal article" date="2013" name="Nature">
        <title>Draft genome of the wheat A-genome progenitor Triticum urartu.</title>
        <authorList>
            <person name="Ling H.Q."/>
            <person name="Zhao S."/>
            <person name="Liu D."/>
            <person name="Wang J."/>
            <person name="Sun H."/>
            <person name="Zhang C."/>
            <person name="Fan H."/>
            <person name="Li D."/>
            <person name="Dong L."/>
            <person name="Tao Y."/>
            <person name="Gao C."/>
            <person name="Wu H."/>
            <person name="Li Y."/>
            <person name="Cui Y."/>
            <person name="Guo X."/>
            <person name="Zheng S."/>
            <person name="Wang B."/>
            <person name="Yu K."/>
            <person name="Liang Q."/>
            <person name="Yang W."/>
            <person name="Lou X."/>
            <person name="Chen J."/>
            <person name="Feng M."/>
            <person name="Jian J."/>
            <person name="Zhang X."/>
            <person name="Luo G."/>
            <person name="Jiang Y."/>
            <person name="Liu J."/>
            <person name="Wang Z."/>
            <person name="Sha Y."/>
            <person name="Zhang B."/>
            <person name="Wu H."/>
            <person name="Tang D."/>
            <person name="Shen Q."/>
            <person name="Xue P."/>
            <person name="Zou S."/>
            <person name="Wang X."/>
            <person name="Liu X."/>
            <person name="Wang F."/>
            <person name="Yang Y."/>
            <person name="An X."/>
            <person name="Dong Z."/>
            <person name="Zhang K."/>
            <person name="Zhang X."/>
            <person name="Luo M.C."/>
            <person name="Dvorak J."/>
            <person name="Tong Y."/>
            <person name="Wang J."/>
            <person name="Yang H."/>
            <person name="Li Z."/>
            <person name="Wang D."/>
            <person name="Zhang A."/>
            <person name="Wang J."/>
        </authorList>
    </citation>
    <scope>NUCLEOTIDE SEQUENCE</scope>
</reference>
<dbReference type="Pfam" id="PF00226">
    <property type="entry name" value="DnaJ"/>
    <property type="match status" value="1"/>
</dbReference>
<dbReference type="Pfam" id="PF01556">
    <property type="entry name" value="DnaJ_C"/>
    <property type="match status" value="1"/>
</dbReference>
<dbReference type="GO" id="GO:0051087">
    <property type="term" value="F:protein-folding chaperone binding"/>
    <property type="evidence" value="ECO:0007669"/>
    <property type="project" value="TreeGrafter"/>
</dbReference>
<dbReference type="InterPro" id="IPR036869">
    <property type="entry name" value="J_dom_sf"/>
</dbReference>
<dbReference type="GO" id="GO:0006457">
    <property type="term" value="P:protein folding"/>
    <property type="evidence" value="ECO:0007669"/>
    <property type="project" value="InterPro"/>
</dbReference>
<sequence length="486" mass="53864">MGSVDYYEILNVNRSATDDDLRRAYRRLAMRWHPDKNPTGDKDSEAKFKDITQAYNVLSDASKRAVYDQYGEEGLKGPPQQPADDIFAEFFGSTPFTYCNNVRGRQRTARDGGGLGRPHGAGDQGGGAPPPPVETKLACTLEELYTGVTKNMKISRNVVDSSGRMKTESEVLSIEVKPGWKKGTKITFPGKGNQQWNQLPADLVFAIDERPHHMYRRDGKDLVTDVRLTLAEALGTVIVLPTLDGRELAVDVGGGQEEEAPMFQSRGRSLPPFHRRVSDRQDLGVRAAIRRCQLPRTLLRHQSISHRRCLLHHTLIRQLLLRHRSWPSRFSTTPDCQSDSSSINSLRLGRLCRFSEGSSSSKSLLALQYHLDFVLLPHNKVRALSMEVANCPESSRVDDFAELKRQLDVADADIALVNKRLDEAQGSDQGNTGEVEPVGGGLDMDEETETRSNGDDSKSKPTTAAETDSSSMVAETDWSLGTLEAT</sequence>
<dbReference type="GO" id="GO:0005829">
    <property type="term" value="C:cytosol"/>
    <property type="evidence" value="ECO:0007669"/>
    <property type="project" value="TreeGrafter"/>
</dbReference>
<keyword evidence="1" id="KW-0143">Chaperone</keyword>
<feature type="compositionally biased region" description="Polar residues" evidence="2">
    <location>
        <begin position="460"/>
        <end position="473"/>
    </location>
</feature>
<dbReference type="InterPro" id="IPR051339">
    <property type="entry name" value="DnaJ_subfamily_B"/>
</dbReference>
<gene>
    <name evidence="3" type="ORF">TRIUR3_08582</name>
</gene>
<proteinExistence type="predicted"/>
<dbReference type="PRINTS" id="PR00625">
    <property type="entry name" value="JDOMAIN"/>
</dbReference>
<dbReference type="Gene3D" id="2.60.260.20">
    <property type="entry name" value="Urease metallochaperone UreE, N-terminal domain"/>
    <property type="match status" value="2"/>
</dbReference>
<dbReference type="InterPro" id="IPR001623">
    <property type="entry name" value="DnaJ_domain"/>
</dbReference>
<dbReference type="FunFam" id="2.60.260.20:FF:000002">
    <property type="entry name" value="Dnaj homolog subfamily b member"/>
    <property type="match status" value="1"/>
</dbReference>
<name>M7ZPN0_TRIUA</name>
<evidence type="ECO:0000256" key="1">
    <source>
        <dbReference type="ARBA" id="ARBA00023186"/>
    </source>
</evidence>
<dbReference type="eggNOG" id="KOG0714">
    <property type="taxonomic scope" value="Eukaryota"/>
</dbReference>